<dbReference type="InterPro" id="IPR042450">
    <property type="entry name" value="EEF1E1"/>
</dbReference>
<dbReference type="InterPro" id="IPR010987">
    <property type="entry name" value="Glutathione-S-Trfase_C-like"/>
</dbReference>
<reference evidence="3" key="1">
    <citation type="journal article" date="2008" name="Insect Biochem. Mol. Biol.">
        <title>The genome of a lepidopteran model insect, the silkworm Bombyx mori.</title>
        <authorList>
            <consortium name="International Silkworm Genome Consortium"/>
        </authorList>
    </citation>
    <scope>NUCLEOTIDE SEQUENCE [LARGE SCALE GENOMIC DNA]</scope>
    <source>
        <strain evidence="3">p50T</strain>
    </source>
</reference>
<dbReference type="OrthoDB" id="19141at2759"/>
<dbReference type="Gene3D" id="1.20.1050.10">
    <property type="match status" value="1"/>
</dbReference>
<dbReference type="EnsemblMetazoa" id="XM_004922326.3">
    <property type="protein sequence ID" value="XP_004922383.1"/>
    <property type="gene ID" value="LOC101745316"/>
</dbReference>
<dbReference type="InterPro" id="IPR036282">
    <property type="entry name" value="Glutathione-S-Trfase_C_sf"/>
</dbReference>
<dbReference type="GO" id="GO:0043517">
    <property type="term" value="P:positive regulation of DNA damage response, signal transduction by p53 class mediator"/>
    <property type="evidence" value="ECO:0007669"/>
    <property type="project" value="InterPro"/>
</dbReference>
<dbReference type="CTD" id="246507"/>
<evidence type="ECO:0000313" key="2">
    <source>
        <dbReference type="EnsemblMetazoa" id="XP_004922383.1"/>
    </source>
</evidence>
<dbReference type="Proteomes" id="UP000005204">
    <property type="component" value="Unassembled WGS sequence"/>
</dbReference>
<dbReference type="Pfam" id="PF21972">
    <property type="entry name" value="Arc1p_N_like"/>
    <property type="match status" value="1"/>
</dbReference>
<dbReference type="RefSeq" id="XP_004922383.1">
    <property type="nucleotide sequence ID" value="XM_004922326.4"/>
</dbReference>
<dbReference type="GO" id="GO:0005737">
    <property type="term" value="C:cytoplasm"/>
    <property type="evidence" value="ECO:0007669"/>
    <property type="project" value="TreeGrafter"/>
</dbReference>
<accession>A0A8R2AMZ9</accession>
<dbReference type="KEGG" id="bmor:101745316"/>
<feature type="domain" description="GST C-terminal" evidence="1">
    <location>
        <begin position="48"/>
        <end position="168"/>
    </location>
</feature>
<dbReference type="GO" id="GO:0017101">
    <property type="term" value="C:aminoacyl-tRNA synthetase multienzyme complex"/>
    <property type="evidence" value="ECO:0007669"/>
    <property type="project" value="InterPro"/>
</dbReference>
<organism evidence="2 3">
    <name type="scientific">Bombyx mori</name>
    <name type="common">Silk moth</name>
    <dbReference type="NCBI Taxonomy" id="7091"/>
    <lineage>
        <taxon>Eukaryota</taxon>
        <taxon>Metazoa</taxon>
        <taxon>Ecdysozoa</taxon>
        <taxon>Arthropoda</taxon>
        <taxon>Hexapoda</taxon>
        <taxon>Insecta</taxon>
        <taxon>Pterygota</taxon>
        <taxon>Neoptera</taxon>
        <taxon>Endopterygota</taxon>
        <taxon>Lepidoptera</taxon>
        <taxon>Glossata</taxon>
        <taxon>Ditrysia</taxon>
        <taxon>Bombycoidea</taxon>
        <taxon>Bombycidae</taxon>
        <taxon>Bombycinae</taxon>
        <taxon>Bombyx</taxon>
    </lineage>
</organism>
<keyword evidence="3" id="KW-1185">Reference proteome</keyword>
<name>A0A8R2AMZ9_BOMMO</name>
<dbReference type="SUPFAM" id="SSF47616">
    <property type="entry name" value="GST C-terminal domain-like"/>
    <property type="match status" value="1"/>
</dbReference>
<dbReference type="InterPro" id="IPR053836">
    <property type="entry name" value="Arc1-like_N"/>
</dbReference>
<dbReference type="PANTHER" id="PTHR44490">
    <property type="entry name" value="EUKARYOTIC TRANSLATION ELONGATION FACTOR 1 EPSILON-1"/>
    <property type="match status" value="1"/>
</dbReference>
<evidence type="ECO:0000313" key="3">
    <source>
        <dbReference type="Proteomes" id="UP000005204"/>
    </source>
</evidence>
<dbReference type="GO" id="GO:0005634">
    <property type="term" value="C:nucleus"/>
    <property type="evidence" value="ECO:0007669"/>
    <property type="project" value="TreeGrafter"/>
</dbReference>
<protein>
    <recommendedName>
        <fullName evidence="1">GST C-terminal domain-containing protein</fullName>
    </recommendedName>
</protein>
<dbReference type="GeneID" id="101745316"/>
<dbReference type="AlphaFoldDB" id="A0A8R2AMZ9"/>
<reference evidence="2" key="2">
    <citation type="submission" date="2022-06" db="UniProtKB">
        <authorList>
            <consortium name="EnsemblMetazoa"/>
        </authorList>
    </citation>
    <scope>IDENTIFICATION</scope>
    <source>
        <strain evidence="2">p50T (Dazao)</strain>
    </source>
</reference>
<sequence>MPKMSTNNVDVIKMIGKYLDVSVGAVCYNTDKVPTAVLENKNVEGFVTIILSMVSKCGTASSEEQRLLTYQWLEYISMFSNQAVANSTFAFKFLQEINRALQSNTYLTGQFLTIADVALYYIVYPLLEHMSVAERDAFVHLCRWSKHIQAQPRVCHNRPPLPLNAVSLSVLAPAVH</sequence>
<proteinExistence type="predicted"/>
<evidence type="ECO:0000259" key="1">
    <source>
        <dbReference type="PROSITE" id="PS50405"/>
    </source>
</evidence>
<dbReference type="PROSITE" id="PS50405">
    <property type="entry name" value="GST_CTER"/>
    <property type="match status" value="1"/>
</dbReference>
<dbReference type="PANTHER" id="PTHR44490:SF1">
    <property type="entry name" value="EUKARYOTIC TRANSLATION ELONGATION FACTOR 1 EPSILON-1"/>
    <property type="match status" value="1"/>
</dbReference>